<evidence type="ECO:0000256" key="5">
    <source>
        <dbReference type="ARBA" id="ARBA00022741"/>
    </source>
</evidence>
<comment type="function">
    <text evidence="8">Catalyzes the transfer of a phosphate group to glutamate to form L-glutamate 5-phosphate.</text>
</comment>
<dbReference type="Pfam" id="PF01472">
    <property type="entry name" value="PUA"/>
    <property type="match status" value="1"/>
</dbReference>
<evidence type="ECO:0000256" key="1">
    <source>
        <dbReference type="ARBA" id="ARBA00022490"/>
    </source>
</evidence>
<dbReference type="HAMAP" id="MF_00456">
    <property type="entry name" value="ProB"/>
    <property type="match status" value="1"/>
</dbReference>
<dbReference type="PROSITE" id="PS50890">
    <property type="entry name" value="PUA"/>
    <property type="match status" value="1"/>
</dbReference>
<keyword evidence="5 8" id="KW-0547">Nucleotide-binding</keyword>
<dbReference type="UniPathway" id="UPA00098">
    <property type="reaction ID" value="UER00359"/>
</dbReference>
<organism evidence="11 12">
    <name type="scientific">Actinomyces johnsonii F0510</name>
    <dbReference type="NCBI Taxonomy" id="1227262"/>
    <lineage>
        <taxon>Bacteria</taxon>
        <taxon>Bacillati</taxon>
        <taxon>Actinomycetota</taxon>
        <taxon>Actinomycetes</taxon>
        <taxon>Actinomycetales</taxon>
        <taxon>Actinomycetaceae</taxon>
        <taxon>Actinomyces</taxon>
    </lineage>
</organism>
<feature type="binding site" evidence="8">
    <location>
        <position position="40"/>
    </location>
    <ligand>
        <name>ATP</name>
        <dbReference type="ChEBI" id="CHEBI:30616"/>
    </ligand>
</feature>
<dbReference type="GO" id="GO:0003723">
    <property type="term" value="F:RNA binding"/>
    <property type="evidence" value="ECO:0007669"/>
    <property type="project" value="InterPro"/>
</dbReference>
<dbReference type="InterPro" id="IPR005715">
    <property type="entry name" value="Glu_5kinase/COase_Synthase"/>
</dbReference>
<feature type="region of interest" description="Disordered" evidence="9">
    <location>
        <begin position="1"/>
        <end position="34"/>
    </location>
</feature>
<dbReference type="PRINTS" id="PR00474">
    <property type="entry name" value="GLU5KINASE"/>
</dbReference>
<dbReference type="CDD" id="cd21157">
    <property type="entry name" value="PUA_G5K"/>
    <property type="match status" value="1"/>
</dbReference>
<feature type="binding site" evidence="8">
    <location>
        <position position="80"/>
    </location>
    <ligand>
        <name>substrate</name>
    </ligand>
</feature>
<comment type="pathway">
    <text evidence="8">Amino-acid biosynthesis; L-proline biosynthesis; L-glutamate 5-semialdehyde from L-glutamate: step 1/2.</text>
</comment>
<dbReference type="EC" id="2.7.2.11" evidence="8"/>
<evidence type="ECO:0000256" key="6">
    <source>
        <dbReference type="ARBA" id="ARBA00022777"/>
    </source>
</evidence>
<proteinExistence type="inferred from homology"/>
<dbReference type="PIRSF" id="PIRSF000729">
    <property type="entry name" value="GK"/>
    <property type="match status" value="1"/>
</dbReference>
<evidence type="ECO:0000256" key="3">
    <source>
        <dbReference type="ARBA" id="ARBA00022650"/>
    </source>
</evidence>
<comment type="caution">
    <text evidence="11">The sequence shown here is derived from an EMBL/GenBank/DDBJ whole genome shotgun (WGS) entry which is preliminary data.</text>
</comment>
<dbReference type="InterPro" id="IPR011529">
    <property type="entry name" value="Glu_5kinase"/>
</dbReference>
<dbReference type="GO" id="GO:0004349">
    <property type="term" value="F:glutamate 5-kinase activity"/>
    <property type="evidence" value="ECO:0007669"/>
    <property type="project" value="UniProtKB-UniRule"/>
</dbReference>
<feature type="binding site" evidence="8">
    <location>
        <position position="167"/>
    </location>
    <ligand>
        <name>substrate</name>
    </ligand>
</feature>
<name>U1RBM5_9ACTO</name>
<dbReference type="SMART" id="SM00359">
    <property type="entry name" value="PUA"/>
    <property type="match status" value="1"/>
</dbReference>
<keyword evidence="6 8" id="KW-0418">Kinase</keyword>
<evidence type="ECO:0000259" key="10">
    <source>
        <dbReference type="SMART" id="SM00359"/>
    </source>
</evidence>
<dbReference type="SUPFAM" id="SSF88697">
    <property type="entry name" value="PUA domain-like"/>
    <property type="match status" value="1"/>
</dbReference>
<dbReference type="InterPro" id="IPR036393">
    <property type="entry name" value="AceGlu_kinase-like_sf"/>
</dbReference>
<dbReference type="Gene3D" id="3.40.1160.10">
    <property type="entry name" value="Acetylglutamate kinase-like"/>
    <property type="match status" value="2"/>
</dbReference>
<feature type="binding site" evidence="8">
    <location>
        <begin position="199"/>
        <end position="200"/>
    </location>
    <ligand>
        <name>ATP</name>
        <dbReference type="ChEBI" id="CHEBI:30616"/>
    </ligand>
</feature>
<feature type="compositionally biased region" description="Basic and acidic residues" evidence="9">
    <location>
        <begin position="15"/>
        <end position="33"/>
    </location>
</feature>
<sequence length="400" mass="41488">MTGGDSMKPPAADGDNAHRDGFHSGGRPDRLPEGARVVVKVGSSSLTRTDGGLDLNRIDILAGLIAGMRRRGHDVVLVSSGAVASGLAPLGLDRRPDELRLLQAAASVGQGRLAARWETAMSAYGLVTAQVLLTAHDVAIRSHYRTVRATFDSLLSLGAVPIINENDAVATSEFSLGDNDRLAALVAHLVTADVLVLLTDVDGLWTARPGTPGAQPIRHVRSSGDLEGVSVSGRGSFVGTGGMTTKLQAATIACASGTTTLIARADDAARLLGEVRVPADLGSWFDPTGPHRSSRRLWMAHASQPEGRLLIDSGAARALTVGKKSLLLPGLTGVDGDFESGTVVDVVGPERTLARGICRYAAAELREVLAARAAGAPAPDHVAPVVHRDDLAELPRTAGV</sequence>
<dbReference type="InterPro" id="IPR036974">
    <property type="entry name" value="PUA_sf"/>
</dbReference>
<dbReference type="GO" id="GO:0055129">
    <property type="term" value="P:L-proline biosynthetic process"/>
    <property type="evidence" value="ECO:0007669"/>
    <property type="project" value="UniProtKB-UniRule"/>
</dbReference>
<feature type="domain" description="PUA" evidence="10">
    <location>
        <begin position="307"/>
        <end position="381"/>
    </location>
</feature>
<keyword evidence="3 8" id="KW-0641">Proline biosynthesis</keyword>
<dbReference type="GO" id="GO:0005524">
    <property type="term" value="F:ATP binding"/>
    <property type="evidence" value="ECO:0007669"/>
    <property type="project" value="UniProtKB-KW"/>
</dbReference>
<dbReference type="Pfam" id="PF00696">
    <property type="entry name" value="AA_kinase"/>
    <property type="match status" value="1"/>
</dbReference>
<reference evidence="11 12" key="1">
    <citation type="submission" date="2013-06" db="EMBL/GenBank/DDBJ databases">
        <authorList>
            <person name="Weinstock G."/>
            <person name="Sodergren E."/>
            <person name="Lobos E.A."/>
            <person name="Fulton L."/>
            <person name="Fulton R."/>
            <person name="Courtney L."/>
            <person name="Fronick C."/>
            <person name="O'Laughlin M."/>
            <person name="Godfrey J."/>
            <person name="Wilson R.M."/>
            <person name="Miner T."/>
            <person name="Farmer C."/>
            <person name="Delehaunty K."/>
            <person name="Cordes M."/>
            <person name="Minx P."/>
            <person name="Tomlinson C."/>
            <person name="Chen J."/>
            <person name="Wollam A."/>
            <person name="Pepin K.H."/>
            <person name="Bhonagiri V."/>
            <person name="Zhang X."/>
            <person name="Warren W."/>
            <person name="Mitreva M."/>
            <person name="Mardis E.R."/>
            <person name="Wilson R.K."/>
        </authorList>
    </citation>
    <scope>NUCLEOTIDE SEQUENCE [LARGE SCALE GENOMIC DNA]</scope>
    <source>
        <strain evidence="11 12">F0510</strain>
    </source>
</reference>
<dbReference type="InterPro" id="IPR002478">
    <property type="entry name" value="PUA"/>
</dbReference>
<dbReference type="InterPro" id="IPR001048">
    <property type="entry name" value="Asp/Glu/Uridylate_kinase"/>
</dbReference>
<feature type="binding site" evidence="8">
    <location>
        <begin position="240"/>
        <end position="246"/>
    </location>
    <ligand>
        <name>ATP</name>
        <dbReference type="ChEBI" id="CHEBI:30616"/>
    </ligand>
</feature>
<dbReference type="SUPFAM" id="SSF53633">
    <property type="entry name" value="Carbamate kinase-like"/>
    <property type="match status" value="1"/>
</dbReference>
<dbReference type="Proteomes" id="UP000016498">
    <property type="component" value="Unassembled WGS sequence"/>
</dbReference>
<feature type="binding site" evidence="8">
    <location>
        <position position="179"/>
    </location>
    <ligand>
        <name>substrate</name>
    </ligand>
</feature>
<dbReference type="EMBL" id="AWSD01000337">
    <property type="protein sequence ID" value="ERH15892.1"/>
    <property type="molecule type" value="Genomic_DNA"/>
</dbReference>
<evidence type="ECO:0000256" key="2">
    <source>
        <dbReference type="ARBA" id="ARBA00022605"/>
    </source>
</evidence>
<evidence type="ECO:0000256" key="7">
    <source>
        <dbReference type="ARBA" id="ARBA00022840"/>
    </source>
</evidence>
<protein>
    <recommendedName>
        <fullName evidence="8">Glutamate 5-kinase</fullName>
        <ecNumber evidence="8">2.7.2.11</ecNumber>
    </recommendedName>
    <alternativeName>
        <fullName evidence="8">Gamma-glutamyl kinase</fullName>
        <shortName evidence="8">GK</shortName>
    </alternativeName>
</protein>
<dbReference type="CDD" id="cd04242">
    <property type="entry name" value="AAK_G5K_ProB"/>
    <property type="match status" value="1"/>
</dbReference>
<evidence type="ECO:0000313" key="11">
    <source>
        <dbReference type="EMBL" id="ERH15892.1"/>
    </source>
</evidence>
<gene>
    <name evidence="8" type="primary">proB</name>
    <name evidence="11" type="ORF">HMPREF1549_02828</name>
</gene>
<dbReference type="PANTHER" id="PTHR43654:SF1">
    <property type="entry name" value="ISOPENTENYL PHOSPHATE KINASE"/>
    <property type="match status" value="1"/>
</dbReference>
<evidence type="ECO:0000256" key="8">
    <source>
        <dbReference type="HAMAP-Rule" id="MF_00456"/>
    </source>
</evidence>
<comment type="catalytic activity">
    <reaction evidence="8">
        <text>L-glutamate + ATP = L-glutamyl 5-phosphate + ADP</text>
        <dbReference type="Rhea" id="RHEA:14877"/>
        <dbReference type="ChEBI" id="CHEBI:29985"/>
        <dbReference type="ChEBI" id="CHEBI:30616"/>
        <dbReference type="ChEBI" id="CHEBI:58274"/>
        <dbReference type="ChEBI" id="CHEBI:456216"/>
        <dbReference type="EC" id="2.7.2.11"/>
    </reaction>
</comment>
<dbReference type="InterPro" id="IPR019797">
    <property type="entry name" value="Glutamate_5-kinase_CS"/>
</dbReference>
<keyword evidence="1 8" id="KW-0963">Cytoplasm</keyword>
<dbReference type="PROSITE" id="PS00902">
    <property type="entry name" value="GLUTAMATE_5_KINASE"/>
    <property type="match status" value="1"/>
</dbReference>
<dbReference type="GO" id="GO:0005829">
    <property type="term" value="C:cytosol"/>
    <property type="evidence" value="ECO:0007669"/>
    <property type="project" value="TreeGrafter"/>
</dbReference>
<keyword evidence="2 8" id="KW-0028">Amino-acid biosynthesis</keyword>
<dbReference type="PATRIC" id="fig|1227262.3.peg.2303"/>
<dbReference type="InterPro" id="IPR041739">
    <property type="entry name" value="G5K_ProB"/>
</dbReference>
<evidence type="ECO:0000313" key="12">
    <source>
        <dbReference type="Proteomes" id="UP000016498"/>
    </source>
</evidence>
<dbReference type="AlphaFoldDB" id="U1RBM5"/>
<dbReference type="FunFam" id="3.40.1160.10:FF:000006">
    <property type="entry name" value="Glutamate 5-kinase"/>
    <property type="match status" value="1"/>
</dbReference>
<comment type="subcellular location">
    <subcellularLocation>
        <location evidence="8">Cytoplasm</location>
    </subcellularLocation>
</comment>
<accession>U1RBM5</accession>
<dbReference type="InterPro" id="IPR001057">
    <property type="entry name" value="Glu/AcGlu_kinase"/>
</dbReference>
<dbReference type="InterPro" id="IPR015947">
    <property type="entry name" value="PUA-like_sf"/>
</dbReference>
<evidence type="ECO:0000256" key="4">
    <source>
        <dbReference type="ARBA" id="ARBA00022679"/>
    </source>
</evidence>
<dbReference type="PANTHER" id="PTHR43654">
    <property type="entry name" value="GLUTAMATE 5-KINASE"/>
    <property type="match status" value="1"/>
</dbReference>
<comment type="similarity">
    <text evidence="8">Belongs to the glutamate 5-kinase family.</text>
</comment>
<keyword evidence="7 8" id="KW-0067">ATP-binding</keyword>
<dbReference type="Gene3D" id="2.30.130.10">
    <property type="entry name" value="PUA domain"/>
    <property type="match status" value="1"/>
</dbReference>
<dbReference type="NCBIfam" id="TIGR01027">
    <property type="entry name" value="proB"/>
    <property type="match status" value="1"/>
</dbReference>
<dbReference type="HOGENOM" id="CLU_025400_2_0_11"/>
<keyword evidence="4 8" id="KW-0808">Transferase</keyword>
<evidence type="ECO:0000256" key="9">
    <source>
        <dbReference type="SAM" id="MobiDB-lite"/>
    </source>
</evidence>